<evidence type="ECO:0000256" key="7">
    <source>
        <dbReference type="ARBA" id="ARBA00023242"/>
    </source>
</evidence>
<proteinExistence type="inferred from homology"/>
<dbReference type="VEuPathDB" id="VectorBase:GMOY001918"/>
<evidence type="ECO:0008006" key="11">
    <source>
        <dbReference type="Google" id="ProtNLM"/>
    </source>
</evidence>
<dbReference type="GO" id="GO:0005637">
    <property type="term" value="C:nuclear inner membrane"/>
    <property type="evidence" value="ECO:0007669"/>
    <property type="project" value="UniProtKB-SubCell"/>
</dbReference>
<reference evidence="9" key="1">
    <citation type="submission" date="2020-05" db="UniProtKB">
        <authorList>
            <consortium name="EnsemblMetazoa"/>
        </authorList>
    </citation>
    <scope>IDENTIFICATION</scope>
    <source>
        <strain evidence="9">Yale</strain>
    </source>
</reference>
<keyword evidence="7" id="KW-0539">Nucleus</keyword>
<feature type="transmembrane region" description="Helical" evidence="8">
    <location>
        <begin position="231"/>
        <end position="249"/>
    </location>
</feature>
<evidence type="ECO:0000256" key="5">
    <source>
        <dbReference type="ARBA" id="ARBA00022989"/>
    </source>
</evidence>
<dbReference type="InterPro" id="IPR019358">
    <property type="entry name" value="NEMP_fam"/>
</dbReference>
<dbReference type="PANTHER" id="PTHR13598:SF1">
    <property type="entry name" value="AT07567P-RELATED"/>
    <property type="match status" value="1"/>
</dbReference>
<feature type="transmembrane region" description="Helical" evidence="8">
    <location>
        <begin position="261"/>
        <end position="278"/>
    </location>
</feature>
<dbReference type="AlphaFoldDB" id="A0A1B0FE59"/>
<keyword evidence="10" id="KW-1185">Reference proteome</keyword>
<name>A0A1B0FE59_GLOMM</name>
<protein>
    <recommendedName>
        <fullName evidence="11">Nuclear envelope integral membrane protein 1</fullName>
    </recommendedName>
</protein>
<feature type="transmembrane region" description="Helical" evidence="8">
    <location>
        <begin position="201"/>
        <end position="219"/>
    </location>
</feature>
<comment type="subcellular location">
    <subcellularLocation>
        <location evidence="1">Nucleus inner membrane</location>
        <topology evidence="1">Multi-pass membrane protein</topology>
        <orientation evidence="1">Nucleoplasmic side</orientation>
    </subcellularLocation>
</comment>
<dbReference type="EMBL" id="CCAG010017018">
    <property type="status" value="NOT_ANNOTATED_CDS"/>
    <property type="molecule type" value="Genomic_DNA"/>
</dbReference>
<organism evidence="9 10">
    <name type="scientific">Glossina morsitans morsitans</name>
    <name type="common">Savannah tsetse fly</name>
    <dbReference type="NCBI Taxonomy" id="37546"/>
    <lineage>
        <taxon>Eukaryota</taxon>
        <taxon>Metazoa</taxon>
        <taxon>Ecdysozoa</taxon>
        <taxon>Arthropoda</taxon>
        <taxon>Hexapoda</taxon>
        <taxon>Insecta</taxon>
        <taxon>Pterygota</taxon>
        <taxon>Neoptera</taxon>
        <taxon>Endopterygota</taxon>
        <taxon>Diptera</taxon>
        <taxon>Brachycera</taxon>
        <taxon>Muscomorpha</taxon>
        <taxon>Hippoboscoidea</taxon>
        <taxon>Glossinidae</taxon>
        <taxon>Glossina</taxon>
    </lineage>
</organism>
<dbReference type="EnsemblMetazoa" id="GMOY001918-RA">
    <property type="protein sequence ID" value="GMOY001918-PA"/>
    <property type="gene ID" value="GMOY001918"/>
</dbReference>
<evidence type="ECO:0000256" key="6">
    <source>
        <dbReference type="ARBA" id="ARBA00023136"/>
    </source>
</evidence>
<dbReference type="Pfam" id="PF10225">
    <property type="entry name" value="NEMP"/>
    <property type="match status" value="1"/>
</dbReference>
<sequence>MHLISLMLLFGIFLTHNGLWITSSEKPVNFIQPGSMLVHTPVKRGVFNREIQIYCYRGISKSLSRLLASIVLQLDVDGDDYVQYEGSTPAEVKKHYYENRSFLNLNLFSQKRSSQSLSPFAQRCFFLDTDHTYGIYLKQTTVDYRRFSLLLGGIFMFFFAGILTTNAIFYYIFGSIIGIFASILFIVWVSGKLLPKGTMTYGIVIGGWAMGFYLLRSLWDHIHIILLTHAQYFASYVAITGLISFLFCYRQGPPTNERSQNIFKWLIQIMALASIYLSSQYKEAVVAIMIGIIVLNYLPLKRMLQERKSDNHVLLESDDKFLKPLESNNNFDSGSDTSSSEFELNTQRFYPLPNGSCILSTDSPVLTRIHGNNMENRPKLEKGTPRIHYTTLISKKRLKAPVSVSERLTSNKQTHLAKS</sequence>
<comment type="similarity">
    <text evidence="2">Belongs to the NEMP family.</text>
</comment>
<dbReference type="Proteomes" id="UP000092444">
    <property type="component" value="Unassembled WGS sequence"/>
</dbReference>
<feature type="transmembrane region" description="Helical" evidence="8">
    <location>
        <begin position="284"/>
        <end position="300"/>
    </location>
</feature>
<evidence type="ECO:0000256" key="2">
    <source>
        <dbReference type="ARBA" id="ARBA00005748"/>
    </source>
</evidence>
<keyword evidence="4" id="KW-0732">Signal</keyword>
<keyword evidence="6 8" id="KW-0472">Membrane</keyword>
<dbReference type="PANTHER" id="PTHR13598">
    <property type="entry name" value="AT07567P-RELATED"/>
    <property type="match status" value="1"/>
</dbReference>
<feature type="transmembrane region" description="Helical" evidence="8">
    <location>
        <begin position="169"/>
        <end position="189"/>
    </location>
</feature>
<keyword evidence="5 8" id="KW-1133">Transmembrane helix</keyword>
<evidence type="ECO:0000313" key="10">
    <source>
        <dbReference type="Proteomes" id="UP000092444"/>
    </source>
</evidence>
<evidence type="ECO:0000256" key="1">
    <source>
        <dbReference type="ARBA" id="ARBA00004575"/>
    </source>
</evidence>
<accession>A0A1B0FE59</accession>
<keyword evidence="3 8" id="KW-0812">Transmembrane</keyword>
<evidence type="ECO:0000256" key="4">
    <source>
        <dbReference type="ARBA" id="ARBA00022729"/>
    </source>
</evidence>
<evidence type="ECO:0000256" key="8">
    <source>
        <dbReference type="SAM" id="Phobius"/>
    </source>
</evidence>
<dbReference type="PhylomeDB" id="A0A1B0FE59"/>
<feature type="transmembrane region" description="Helical" evidence="8">
    <location>
        <begin position="147"/>
        <end position="163"/>
    </location>
</feature>
<evidence type="ECO:0000313" key="9">
    <source>
        <dbReference type="EnsemblMetazoa" id="GMOY001918-PA"/>
    </source>
</evidence>
<evidence type="ECO:0000256" key="3">
    <source>
        <dbReference type="ARBA" id="ARBA00022692"/>
    </source>
</evidence>